<protein>
    <recommendedName>
        <fullName evidence="1">FAD-binding domain-containing protein</fullName>
    </recommendedName>
</protein>
<evidence type="ECO:0000259" key="1">
    <source>
        <dbReference type="Pfam" id="PF01494"/>
    </source>
</evidence>
<dbReference type="SUPFAM" id="SSF51905">
    <property type="entry name" value="FAD/NAD(P)-binding domain"/>
    <property type="match status" value="1"/>
</dbReference>
<dbReference type="GO" id="GO:0005739">
    <property type="term" value="C:mitochondrion"/>
    <property type="evidence" value="ECO:0007669"/>
    <property type="project" value="TreeGrafter"/>
</dbReference>
<feature type="domain" description="FAD-binding" evidence="1">
    <location>
        <begin position="15"/>
        <end position="326"/>
    </location>
</feature>
<dbReference type="EMBL" id="UINC01015844">
    <property type="protein sequence ID" value="SVA66418.1"/>
    <property type="molecule type" value="Genomic_DNA"/>
</dbReference>
<dbReference type="Gene3D" id="3.50.50.60">
    <property type="entry name" value="FAD/NAD(P)-binding domain"/>
    <property type="match status" value="1"/>
</dbReference>
<dbReference type="PANTHER" id="PTHR43876">
    <property type="entry name" value="UBIQUINONE BIOSYNTHESIS MONOOXYGENASE COQ6, MITOCHONDRIAL"/>
    <property type="match status" value="1"/>
</dbReference>
<dbReference type="PANTHER" id="PTHR43876:SF7">
    <property type="entry name" value="UBIQUINONE BIOSYNTHESIS MONOOXYGENASE COQ6, MITOCHONDRIAL"/>
    <property type="match status" value="1"/>
</dbReference>
<dbReference type="InterPro" id="IPR051205">
    <property type="entry name" value="UbiH/COQ6_monooxygenase"/>
</dbReference>
<evidence type="ECO:0000313" key="2">
    <source>
        <dbReference type="EMBL" id="SVA66418.1"/>
    </source>
</evidence>
<dbReference type="PRINTS" id="PR00420">
    <property type="entry name" value="RNGMNOXGNASE"/>
</dbReference>
<reference evidence="2" key="1">
    <citation type="submission" date="2018-05" db="EMBL/GenBank/DDBJ databases">
        <authorList>
            <person name="Lanie J.A."/>
            <person name="Ng W.-L."/>
            <person name="Kazmierczak K.M."/>
            <person name="Andrzejewski T.M."/>
            <person name="Davidsen T.M."/>
            <person name="Wayne K.J."/>
            <person name="Tettelin H."/>
            <person name="Glass J.I."/>
            <person name="Rusch D."/>
            <person name="Podicherti R."/>
            <person name="Tsui H.-C.T."/>
            <person name="Winkler M.E."/>
        </authorList>
    </citation>
    <scope>NUCLEOTIDE SEQUENCE</scope>
</reference>
<dbReference type="GO" id="GO:0071949">
    <property type="term" value="F:FAD binding"/>
    <property type="evidence" value="ECO:0007669"/>
    <property type="project" value="InterPro"/>
</dbReference>
<gene>
    <name evidence="2" type="ORF">METZ01_LOCUS119272</name>
</gene>
<dbReference type="InterPro" id="IPR002938">
    <property type="entry name" value="FAD-bd"/>
</dbReference>
<dbReference type="InterPro" id="IPR036188">
    <property type="entry name" value="FAD/NAD-bd_sf"/>
</dbReference>
<accession>A0A381XNZ3</accession>
<proteinExistence type="predicted"/>
<name>A0A381XNZ3_9ZZZZ</name>
<dbReference type="AlphaFoldDB" id="A0A381XNZ3"/>
<organism evidence="2">
    <name type="scientific">marine metagenome</name>
    <dbReference type="NCBI Taxonomy" id="408172"/>
    <lineage>
        <taxon>unclassified sequences</taxon>
        <taxon>metagenomes</taxon>
        <taxon>ecological metagenomes</taxon>
    </lineage>
</organism>
<sequence length="330" mass="38642">MLKLINKNKIMNKQKICIIGGGLTGLITAATLMKLDLEIDLITENIDQIIKTNRTTAISQDNYNNLRKLKLFNNIEKDFWPCSKMRLYTDNKEAKFNQVFELINDKNQNKKILYMIKNSVILEHLIKKLKINKQVKFKSQKKVSEIVSSGLLKSVKFKNIDHSKYNLVIVCTGYNSNLLNNFFRNTVFKKRYNEIAITAILKHDFLKNNIARQIFLNNEILALLPISNTKTSIVWSIKKSLFNKHTYKKGLFLKKKIKFYTKNFIKKIKFISKMEFKDLNLIIRKKYYKDRVLLFGDALHVIHPLAGQGFNMTLRDLTSLEKILKKKISL</sequence>
<feature type="non-terminal residue" evidence="2">
    <location>
        <position position="330"/>
    </location>
</feature>
<dbReference type="Pfam" id="PF01494">
    <property type="entry name" value="FAD_binding_3"/>
    <property type="match status" value="1"/>
</dbReference>